<organism evidence="2 3">
    <name type="scientific">Cryptosporangium aurantiacum</name>
    <dbReference type="NCBI Taxonomy" id="134849"/>
    <lineage>
        <taxon>Bacteria</taxon>
        <taxon>Bacillati</taxon>
        <taxon>Actinomycetota</taxon>
        <taxon>Actinomycetes</taxon>
        <taxon>Cryptosporangiales</taxon>
        <taxon>Cryptosporangiaceae</taxon>
        <taxon>Cryptosporangium</taxon>
    </lineage>
</organism>
<dbReference type="GO" id="GO:0016052">
    <property type="term" value="P:carbohydrate catabolic process"/>
    <property type="evidence" value="ECO:0007669"/>
    <property type="project" value="InterPro"/>
</dbReference>
<dbReference type="PRINTS" id="PR00743">
    <property type="entry name" value="GLHYDRLASE36"/>
</dbReference>
<name>A0A1M7QSA0_9ACTN</name>
<dbReference type="STRING" id="134849.SAMN05443668_105276"/>
<reference evidence="2 3" key="1">
    <citation type="submission" date="2016-11" db="EMBL/GenBank/DDBJ databases">
        <authorList>
            <person name="Jaros S."/>
            <person name="Januszkiewicz K."/>
            <person name="Wedrychowicz H."/>
        </authorList>
    </citation>
    <scope>NUCLEOTIDE SEQUENCE [LARGE SCALE GENOMIC DNA]</scope>
    <source>
        <strain evidence="2 3">DSM 46144</strain>
    </source>
</reference>
<dbReference type="EMBL" id="FRCS01000005">
    <property type="protein sequence ID" value="SHN34519.1"/>
    <property type="molecule type" value="Genomic_DNA"/>
</dbReference>
<protein>
    <submittedName>
        <fullName evidence="2">Glycosyl hydrolase family 36 C-terminal domain-containing protein</fullName>
    </submittedName>
</protein>
<sequence length="94" mass="10301">MRWTPIESCAAGGTRVDLATAARTDVLWPSDNTAPMDRLRIRHGDVRLPLRGLEPGARYRSADGVYSGAHLTAVGLPVRWTQARDAEMTVLEAE</sequence>
<dbReference type="InterPro" id="IPR017853">
    <property type="entry name" value="GH"/>
</dbReference>
<proteinExistence type="predicted"/>
<evidence type="ECO:0000313" key="3">
    <source>
        <dbReference type="Proteomes" id="UP000184440"/>
    </source>
</evidence>
<evidence type="ECO:0000313" key="2">
    <source>
        <dbReference type="EMBL" id="SHN34519.1"/>
    </source>
</evidence>
<keyword evidence="2" id="KW-0378">Hydrolase</keyword>
<dbReference type="Pfam" id="PF16874">
    <property type="entry name" value="Glyco_hydro_36C"/>
    <property type="match status" value="1"/>
</dbReference>
<keyword evidence="3" id="KW-1185">Reference proteome</keyword>
<feature type="domain" description="Glycosyl hydrolase family 36 C-terminal" evidence="1">
    <location>
        <begin position="42"/>
        <end position="90"/>
    </location>
</feature>
<dbReference type="InterPro" id="IPR002252">
    <property type="entry name" value="Glyco_hydro_36"/>
</dbReference>
<accession>A0A1M7QSA0</accession>
<dbReference type="SUPFAM" id="SSF51445">
    <property type="entry name" value="(Trans)glycosidases"/>
    <property type="match status" value="1"/>
</dbReference>
<evidence type="ECO:0000259" key="1">
    <source>
        <dbReference type="Pfam" id="PF16874"/>
    </source>
</evidence>
<dbReference type="GO" id="GO:0004557">
    <property type="term" value="F:alpha-galactosidase activity"/>
    <property type="evidence" value="ECO:0007669"/>
    <property type="project" value="InterPro"/>
</dbReference>
<dbReference type="Gene3D" id="3.20.20.70">
    <property type="entry name" value="Aldolase class I"/>
    <property type="match status" value="1"/>
</dbReference>
<dbReference type="Proteomes" id="UP000184440">
    <property type="component" value="Unassembled WGS sequence"/>
</dbReference>
<dbReference type="InterPro" id="IPR031705">
    <property type="entry name" value="Glyco_hydro_36_C"/>
</dbReference>
<dbReference type="AlphaFoldDB" id="A0A1M7QSA0"/>
<dbReference type="InterPro" id="IPR013785">
    <property type="entry name" value="Aldolase_TIM"/>
</dbReference>
<gene>
    <name evidence="2" type="ORF">SAMN05443668_105276</name>
</gene>